<evidence type="ECO:0000313" key="3">
    <source>
        <dbReference type="Proteomes" id="UP000018208"/>
    </source>
</evidence>
<dbReference type="EMBL" id="AUWU02000004">
    <property type="protein sequence ID" value="KAH0574409.1"/>
    <property type="molecule type" value="Genomic_DNA"/>
</dbReference>
<dbReference type="EMBL" id="KI546085">
    <property type="protein sequence ID" value="EST46084.1"/>
    <property type="molecule type" value="Genomic_DNA"/>
</dbReference>
<evidence type="ECO:0000313" key="2">
    <source>
        <dbReference type="EMBL" id="KAH0574409.1"/>
    </source>
</evidence>
<organism evidence="1">
    <name type="scientific">Spironucleus salmonicida</name>
    <dbReference type="NCBI Taxonomy" id="348837"/>
    <lineage>
        <taxon>Eukaryota</taxon>
        <taxon>Metamonada</taxon>
        <taxon>Diplomonadida</taxon>
        <taxon>Hexamitidae</taxon>
        <taxon>Hexamitinae</taxon>
        <taxon>Spironucleus</taxon>
    </lineage>
</organism>
<proteinExistence type="predicted"/>
<name>V6LZ23_9EUKA</name>
<keyword evidence="3" id="KW-1185">Reference proteome</keyword>
<sequence>MYNKYFVPHQNSGILHSEHVRRLEGVQRRLLQVEKEPVARSSLEFYNPNDAFLLNQDLYRINRTEYLTRTSSKKYPYAQELRQISRRIEETIFGVPFKPKPKFVDFYWTPQVGHQTKDPLDYSKKLYNNRRVQNSYYFNHSKNNQVQQTIDYGVNIPARPYSNSPSPEICLTESERDRLINQVQKSYGEPVQEMNRQQLRQDNMKNEMQHQKQGTPSPPRMQTLEASLRDSIRQDTGNRSLLKANDYLNPDFEHANDYNSKTAHVAALYRQNRVMDQSINESRFVEQYQ</sequence>
<reference evidence="2" key="2">
    <citation type="submission" date="2020-12" db="EMBL/GenBank/DDBJ databases">
        <title>New Spironucleus salmonicida genome in near-complete chromosomes.</title>
        <authorList>
            <person name="Xu F."/>
            <person name="Kurt Z."/>
            <person name="Jimenez-Gonzalez A."/>
            <person name="Astvaldsson A."/>
            <person name="Andersson J.O."/>
            <person name="Svard S.G."/>
        </authorList>
    </citation>
    <scope>NUCLEOTIDE SEQUENCE</scope>
    <source>
        <strain evidence="2">ATCC 50377</strain>
    </source>
</reference>
<reference evidence="1 2" key="1">
    <citation type="journal article" date="2014" name="PLoS Genet.">
        <title>The Genome of Spironucleus salmonicida Highlights a Fish Pathogen Adapted to Fluctuating Environments.</title>
        <authorList>
            <person name="Xu F."/>
            <person name="Jerlstrom-Hultqvist J."/>
            <person name="Einarsson E."/>
            <person name="Astvaldsson A."/>
            <person name="Svard S.G."/>
            <person name="Andersson J.O."/>
        </authorList>
    </citation>
    <scope>NUCLEOTIDE SEQUENCE</scope>
    <source>
        <strain evidence="2">ATCC 50377</strain>
    </source>
</reference>
<protein>
    <submittedName>
        <fullName evidence="1">Uncharacterized protein</fullName>
    </submittedName>
</protein>
<dbReference type="Proteomes" id="UP000018208">
    <property type="component" value="Unassembled WGS sequence"/>
</dbReference>
<dbReference type="AlphaFoldDB" id="V6LZ23"/>
<evidence type="ECO:0000313" key="1">
    <source>
        <dbReference type="EMBL" id="EST46084.1"/>
    </source>
</evidence>
<gene>
    <name evidence="1" type="ORF">SS50377_14074</name>
    <name evidence="2" type="ORF">SS50377_24365</name>
</gene>
<dbReference type="VEuPathDB" id="GiardiaDB:SS50377_24365"/>
<accession>V6LZ23</accession>